<evidence type="ECO:0000256" key="1">
    <source>
        <dbReference type="SAM" id="SignalP"/>
    </source>
</evidence>
<accession>G6AI99</accession>
<dbReference type="HOGENOM" id="CLU_2509926_0_0_10"/>
<dbReference type="RefSeq" id="WP_008823736.1">
    <property type="nucleotide sequence ID" value="NZ_JH376765.1"/>
</dbReference>
<feature type="chain" id="PRO_5003484915" evidence="1">
    <location>
        <begin position="23"/>
        <end position="85"/>
    </location>
</feature>
<dbReference type="PATRIC" id="fig|857291.3.peg.1825"/>
<name>G6AI99_9BACT</name>
<sequence>MRKGVIIFVSSIIFIYCQSVSAQNIVDSLGADSLIRQLPEVMIKGEHPLAVVHGSAITYELPPIIEKKGVDKFDVIIEVRNLQRS</sequence>
<evidence type="ECO:0000313" key="2">
    <source>
        <dbReference type="EMBL" id="EHG15605.1"/>
    </source>
</evidence>
<dbReference type="AlphaFoldDB" id="G6AI99"/>
<reference evidence="2 3" key="1">
    <citation type="submission" date="2011-10" db="EMBL/GenBank/DDBJ databases">
        <title>The Genome Sequence of Prevotella histicola F0411.</title>
        <authorList>
            <consortium name="The Broad Institute Genome Sequencing Platform"/>
            <person name="Earl A."/>
            <person name="Ward D."/>
            <person name="Feldgarden M."/>
            <person name="Gevers D."/>
            <person name="Izard J."/>
            <person name="Ganesan A."/>
            <person name="Blanton J.M."/>
            <person name="Baranova O.V."/>
            <person name="Tanner A.C."/>
            <person name="Mathney J.M.J."/>
            <person name="Dewhirst F.E."/>
            <person name="Young S.K."/>
            <person name="Zeng Q."/>
            <person name="Gargeya S."/>
            <person name="Fitzgerald M."/>
            <person name="Haas B."/>
            <person name="Abouelleil A."/>
            <person name="Alvarado L."/>
            <person name="Arachchi H.M."/>
            <person name="Berlin A."/>
            <person name="Brown A."/>
            <person name="Chapman S.B."/>
            <person name="Chen Z."/>
            <person name="Dunbar C."/>
            <person name="Freedman E."/>
            <person name="Gearin G."/>
            <person name="Gellesch M."/>
            <person name="Goldberg J."/>
            <person name="Griggs A."/>
            <person name="Gujja S."/>
            <person name="Heiman D."/>
            <person name="Howarth C."/>
            <person name="Larson L."/>
            <person name="Lui A."/>
            <person name="MacDonald P.J.P."/>
            <person name="Montmayeur A."/>
            <person name="Murphy C."/>
            <person name="Neiman D."/>
            <person name="Pearson M."/>
            <person name="Priest M."/>
            <person name="Roberts A."/>
            <person name="Saif S."/>
            <person name="Shea T."/>
            <person name="Shenoy N."/>
            <person name="Sisk P."/>
            <person name="Stolte C."/>
            <person name="Sykes S."/>
            <person name="Wortman J."/>
            <person name="Nusbaum C."/>
            <person name="Birren B."/>
        </authorList>
    </citation>
    <scope>NUCLEOTIDE SEQUENCE [LARGE SCALE GENOMIC DNA]</scope>
    <source>
        <strain evidence="2 3">F0411</strain>
    </source>
</reference>
<gene>
    <name evidence="2" type="ORF">HMPREF9138_01826</name>
</gene>
<evidence type="ECO:0000313" key="3">
    <source>
        <dbReference type="Proteomes" id="UP000004597"/>
    </source>
</evidence>
<dbReference type="Proteomes" id="UP000004597">
    <property type="component" value="Unassembled WGS sequence"/>
</dbReference>
<dbReference type="GeneID" id="66731833"/>
<dbReference type="EMBL" id="AFXP01000019">
    <property type="protein sequence ID" value="EHG15605.1"/>
    <property type="molecule type" value="Genomic_DNA"/>
</dbReference>
<feature type="signal peptide" evidence="1">
    <location>
        <begin position="1"/>
        <end position="22"/>
    </location>
</feature>
<proteinExistence type="predicted"/>
<protein>
    <submittedName>
        <fullName evidence="2">Uncharacterized protein</fullName>
    </submittedName>
</protein>
<organism evidence="2 3">
    <name type="scientific">Prevotella histicola F0411</name>
    <dbReference type="NCBI Taxonomy" id="857291"/>
    <lineage>
        <taxon>Bacteria</taxon>
        <taxon>Pseudomonadati</taxon>
        <taxon>Bacteroidota</taxon>
        <taxon>Bacteroidia</taxon>
        <taxon>Bacteroidales</taxon>
        <taxon>Prevotellaceae</taxon>
        <taxon>Prevotella</taxon>
    </lineage>
</organism>
<comment type="caution">
    <text evidence="2">The sequence shown here is derived from an EMBL/GenBank/DDBJ whole genome shotgun (WGS) entry which is preliminary data.</text>
</comment>
<keyword evidence="3" id="KW-1185">Reference proteome</keyword>
<keyword evidence="1" id="KW-0732">Signal</keyword>